<proteinExistence type="inferred from homology"/>
<evidence type="ECO:0000256" key="6">
    <source>
        <dbReference type="ARBA" id="ARBA00023027"/>
    </source>
</evidence>
<reference evidence="10 11" key="1">
    <citation type="submission" date="2024-02" db="EMBL/GenBank/DDBJ databases">
        <title>A novel Gemmatimonadota bacterium.</title>
        <authorList>
            <person name="Du Z.-J."/>
            <person name="Ye Y.-Q."/>
        </authorList>
    </citation>
    <scope>NUCLEOTIDE SEQUENCE [LARGE SCALE GENOMIC DNA]</scope>
    <source>
        <strain evidence="10 11">DH-20</strain>
    </source>
</reference>
<evidence type="ECO:0000313" key="11">
    <source>
        <dbReference type="Proteomes" id="UP001484239"/>
    </source>
</evidence>
<organism evidence="10 11">
    <name type="scientific">Gaopeijia maritima</name>
    <dbReference type="NCBI Taxonomy" id="3119007"/>
    <lineage>
        <taxon>Bacteria</taxon>
        <taxon>Pseudomonadati</taxon>
        <taxon>Gemmatimonadota</taxon>
        <taxon>Longimicrobiia</taxon>
        <taxon>Gaopeijiales</taxon>
        <taxon>Gaopeijiaceae</taxon>
        <taxon>Gaopeijia</taxon>
    </lineage>
</organism>
<keyword evidence="11" id="KW-1185">Reference proteome</keyword>
<evidence type="ECO:0000256" key="5">
    <source>
        <dbReference type="ARBA" id="ARBA00023002"/>
    </source>
</evidence>
<evidence type="ECO:0000256" key="7">
    <source>
        <dbReference type="ARBA" id="ARBA00047473"/>
    </source>
</evidence>
<dbReference type="InterPro" id="IPR036220">
    <property type="entry name" value="UDP-Glc/GDP-Man_DH_C_sf"/>
</dbReference>
<evidence type="ECO:0000259" key="9">
    <source>
        <dbReference type="SMART" id="SM00984"/>
    </source>
</evidence>
<dbReference type="Pfam" id="PF03720">
    <property type="entry name" value="UDPG_MGDP_dh_C"/>
    <property type="match status" value="1"/>
</dbReference>
<dbReference type="EMBL" id="JBBHLI010000003">
    <property type="protein sequence ID" value="MEK9500655.1"/>
    <property type="molecule type" value="Genomic_DNA"/>
</dbReference>
<accession>A0ABU9E7E5</accession>
<dbReference type="InterPro" id="IPR008927">
    <property type="entry name" value="6-PGluconate_DH-like_C_sf"/>
</dbReference>
<evidence type="ECO:0000256" key="1">
    <source>
        <dbReference type="ARBA" id="ARBA00004701"/>
    </source>
</evidence>
<dbReference type="InterPro" id="IPR014027">
    <property type="entry name" value="UDP-Glc/GDP-Man_DH_C"/>
</dbReference>
<sequence length="443" mass="47732">MNVAVVGTGYVGLVAGACLAETGNRVVCVDIDREKVEALRRGEIPIYEPGLEELVKRNVEAGRLSFTTDLASAVKPARVAFIAVGTPPDEDGSADLQHVLAVARDIGRAMEKETVVVTKSTVPVGTAQRVREAVEAETAVPVHVCSNPEFLKEGAAVDDFMKPDRVVVGVDHPAAEEALRELYAPFLRTGNALMVMDIPSAEITKYAANAMLATRISFMNAIAGLCERTGADVDKVRQGIGSDARIGSAFLFPGAGYGGSCFPKDVKALIRTSRELGAPSAILEAVEAVNEAQKQLLLSRVVRRFGGDLSGRTFAVWGLAFKPNTDDMREAPSRVTIEGLLERGAKVVAHDPEAIHEARRVFGDRIAYSKREYDSLDGADALIIHTEWLPYRRPDFAEMKSRMAQPILFDGRNLYAPAMMAGHGFEYYSIGRPVVGASSSAEV</sequence>
<evidence type="ECO:0000256" key="4">
    <source>
        <dbReference type="ARBA" id="ARBA00015132"/>
    </source>
</evidence>
<dbReference type="PANTHER" id="PTHR43750">
    <property type="entry name" value="UDP-GLUCOSE 6-DEHYDROGENASE TUAD"/>
    <property type="match status" value="1"/>
</dbReference>
<comment type="pathway">
    <text evidence="1">Nucleotide-sugar biosynthesis; UDP-alpha-D-glucuronate biosynthesis; UDP-alpha-D-glucuronate from UDP-alpha-D-glucose: step 1/1.</text>
</comment>
<dbReference type="InterPro" id="IPR028357">
    <property type="entry name" value="UDPglc_DH_bac"/>
</dbReference>
<evidence type="ECO:0000256" key="8">
    <source>
        <dbReference type="PIRNR" id="PIRNR000124"/>
    </source>
</evidence>
<protein>
    <recommendedName>
        <fullName evidence="4 8">UDP-glucose 6-dehydrogenase</fullName>
        <ecNumber evidence="3 8">1.1.1.22</ecNumber>
    </recommendedName>
</protein>
<dbReference type="InterPro" id="IPR014026">
    <property type="entry name" value="UDP-Glc/GDP-Man_DH_dimer"/>
</dbReference>
<dbReference type="PIRSF" id="PIRSF500134">
    <property type="entry name" value="UDPglc_DH_bac"/>
    <property type="match status" value="1"/>
</dbReference>
<dbReference type="Pfam" id="PF00984">
    <property type="entry name" value="UDPG_MGDP_dh"/>
    <property type="match status" value="1"/>
</dbReference>
<keyword evidence="5 8" id="KW-0560">Oxidoreductase</keyword>
<dbReference type="GO" id="GO:0016491">
    <property type="term" value="F:oxidoreductase activity"/>
    <property type="evidence" value="ECO:0007669"/>
    <property type="project" value="UniProtKB-KW"/>
</dbReference>
<dbReference type="PANTHER" id="PTHR43750:SF3">
    <property type="entry name" value="UDP-GLUCOSE 6-DEHYDROGENASE TUAD"/>
    <property type="match status" value="1"/>
</dbReference>
<dbReference type="Proteomes" id="UP001484239">
    <property type="component" value="Unassembled WGS sequence"/>
</dbReference>
<comment type="caution">
    <text evidence="10">The sequence shown here is derived from an EMBL/GenBank/DDBJ whole genome shotgun (WGS) entry which is preliminary data.</text>
</comment>
<dbReference type="SMART" id="SM00984">
    <property type="entry name" value="UDPG_MGDP_dh_C"/>
    <property type="match status" value="1"/>
</dbReference>
<comment type="catalytic activity">
    <reaction evidence="7 8">
        <text>UDP-alpha-D-glucose + 2 NAD(+) + H2O = UDP-alpha-D-glucuronate + 2 NADH + 3 H(+)</text>
        <dbReference type="Rhea" id="RHEA:23596"/>
        <dbReference type="ChEBI" id="CHEBI:15377"/>
        <dbReference type="ChEBI" id="CHEBI:15378"/>
        <dbReference type="ChEBI" id="CHEBI:57540"/>
        <dbReference type="ChEBI" id="CHEBI:57945"/>
        <dbReference type="ChEBI" id="CHEBI:58052"/>
        <dbReference type="ChEBI" id="CHEBI:58885"/>
        <dbReference type="EC" id="1.1.1.22"/>
    </reaction>
</comment>
<evidence type="ECO:0000313" key="10">
    <source>
        <dbReference type="EMBL" id="MEK9500655.1"/>
    </source>
</evidence>
<comment type="similarity">
    <text evidence="2 8">Belongs to the UDP-glucose/GDP-mannose dehydrogenase family.</text>
</comment>
<dbReference type="SUPFAM" id="SSF51735">
    <property type="entry name" value="NAD(P)-binding Rossmann-fold domains"/>
    <property type="match status" value="1"/>
</dbReference>
<dbReference type="Gene3D" id="3.40.50.720">
    <property type="entry name" value="NAD(P)-binding Rossmann-like Domain"/>
    <property type="match status" value="2"/>
</dbReference>
<dbReference type="InterPro" id="IPR001732">
    <property type="entry name" value="UDP-Glc/GDP-Man_DH_N"/>
</dbReference>
<gene>
    <name evidence="10" type="ORF">WI372_06670</name>
</gene>
<dbReference type="PIRSF" id="PIRSF000124">
    <property type="entry name" value="UDPglc_GDPman_dh"/>
    <property type="match status" value="1"/>
</dbReference>
<dbReference type="Pfam" id="PF03721">
    <property type="entry name" value="UDPG_MGDP_dh_N"/>
    <property type="match status" value="1"/>
</dbReference>
<dbReference type="Gene3D" id="1.20.5.100">
    <property type="entry name" value="Cytochrome c1, transmembrane anchor, C-terminal"/>
    <property type="match status" value="1"/>
</dbReference>
<feature type="domain" description="UDP-glucose/GDP-mannose dehydrogenase C-terminal" evidence="9">
    <location>
        <begin position="315"/>
        <end position="417"/>
    </location>
</feature>
<dbReference type="SUPFAM" id="SSF48179">
    <property type="entry name" value="6-phosphogluconate dehydrogenase C-terminal domain-like"/>
    <property type="match status" value="1"/>
</dbReference>
<dbReference type="SUPFAM" id="SSF52413">
    <property type="entry name" value="UDP-glucose/GDP-mannose dehydrogenase C-terminal domain"/>
    <property type="match status" value="1"/>
</dbReference>
<evidence type="ECO:0000256" key="2">
    <source>
        <dbReference type="ARBA" id="ARBA00006601"/>
    </source>
</evidence>
<dbReference type="NCBIfam" id="TIGR03026">
    <property type="entry name" value="NDP-sugDHase"/>
    <property type="match status" value="1"/>
</dbReference>
<evidence type="ECO:0000256" key="3">
    <source>
        <dbReference type="ARBA" id="ARBA00012954"/>
    </source>
</evidence>
<dbReference type="EC" id="1.1.1.22" evidence="3 8"/>
<keyword evidence="6 8" id="KW-0520">NAD</keyword>
<dbReference type="InterPro" id="IPR036291">
    <property type="entry name" value="NAD(P)-bd_dom_sf"/>
</dbReference>
<dbReference type="InterPro" id="IPR017476">
    <property type="entry name" value="UDP-Glc/GDP-Man"/>
</dbReference>
<name>A0ABU9E7E5_9BACT</name>